<evidence type="ECO:0000313" key="2">
    <source>
        <dbReference type="EMBL" id="SEM49712.1"/>
    </source>
</evidence>
<keyword evidence="3" id="KW-1185">Reference proteome</keyword>
<evidence type="ECO:0000259" key="1">
    <source>
        <dbReference type="PROSITE" id="PS51750"/>
    </source>
</evidence>
<evidence type="ECO:0000313" key="3">
    <source>
        <dbReference type="Proteomes" id="UP000198953"/>
    </source>
</evidence>
<sequence length="270" mass="30374">MSEIQRFEFPGTGQPIRSVLIDGDPWFVGKDVAELLGYANPRDAIAKHVPARHRGVSRIATPFGEQEMTVIGEAGVYRLVMRSNQIQAEAFQDWLAEEVIPSIRRTGGYGKVSTFDPTDLEHVAQLARIAADQKREIEAQAQTIAELEPRAAQADHHRAADGLKAVGDFANDIKAWAKQTHNVVVTHKQVWDFLAHLKMLIRGNTVRHNHPTAHAIENDWLRTKETTFQRGDHEETSVSPRLTPKGEGYAWDRITRYIAENGHLRLERAA</sequence>
<dbReference type="STRING" id="46177.SAMN05660976_05277"/>
<dbReference type="PROSITE" id="PS51750">
    <property type="entry name" value="BRO_N"/>
    <property type="match status" value="1"/>
</dbReference>
<dbReference type="Pfam" id="PF03374">
    <property type="entry name" value="ANT"/>
    <property type="match status" value="1"/>
</dbReference>
<accession>A0A1H7YU25</accession>
<dbReference type="PANTHER" id="PTHR36180:SF2">
    <property type="entry name" value="BRO FAMILY PROTEIN"/>
    <property type="match status" value="1"/>
</dbReference>
<gene>
    <name evidence="2" type="ORF">SAMN05660976_05277</name>
</gene>
<dbReference type="GO" id="GO:0003677">
    <property type="term" value="F:DNA binding"/>
    <property type="evidence" value="ECO:0007669"/>
    <property type="project" value="InterPro"/>
</dbReference>
<feature type="domain" description="Bro-N" evidence="1">
    <location>
        <begin position="1"/>
        <end position="107"/>
    </location>
</feature>
<dbReference type="SMART" id="SM01040">
    <property type="entry name" value="Bro-N"/>
    <property type="match status" value="1"/>
</dbReference>
<dbReference type="OrthoDB" id="9812611at2"/>
<dbReference type="EMBL" id="FOBF01000014">
    <property type="protein sequence ID" value="SEM49712.1"/>
    <property type="molecule type" value="Genomic_DNA"/>
</dbReference>
<dbReference type="InterPro" id="IPR005039">
    <property type="entry name" value="Ant_C"/>
</dbReference>
<dbReference type="PANTHER" id="PTHR36180">
    <property type="entry name" value="DNA-BINDING PROTEIN-RELATED-RELATED"/>
    <property type="match status" value="1"/>
</dbReference>
<protein>
    <submittedName>
        <fullName evidence="2">Anti-repressor protein</fullName>
    </submittedName>
</protein>
<organism evidence="2 3">
    <name type="scientific">Nonomuraea pusilla</name>
    <dbReference type="NCBI Taxonomy" id="46177"/>
    <lineage>
        <taxon>Bacteria</taxon>
        <taxon>Bacillati</taxon>
        <taxon>Actinomycetota</taxon>
        <taxon>Actinomycetes</taxon>
        <taxon>Streptosporangiales</taxon>
        <taxon>Streptosporangiaceae</taxon>
        <taxon>Nonomuraea</taxon>
    </lineage>
</organism>
<reference evidence="2 3" key="1">
    <citation type="submission" date="2016-10" db="EMBL/GenBank/DDBJ databases">
        <authorList>
            <person name="de Groot N.N."/>
        </authorList>
    </citation>
    <scope>NUCLEOTIDE SEQUENCE [LARGE SCALE GENOMIC DNA]</scope>
    <source>
        <strain evidence="2 3">DSM 43357</strain>
    </source>
</reference>
<dbReference type="RefSeq" id="WP_091103429.1">
    <property type="nucleotide sequence ID" value="NZ_FOBF01000014.1"/>
</dbReference>
<proteinExistence type="predicted"/>
<dbReference type="Pfam" id="PF02498">
    <property type="entry name" value="Bro-N"/>
    <property type="match status" value="1"/>
</dbReference>
<dbReference type="InterPro" id="IPR003497">
    <property type="entry name" value="BRO_N_domain"/>
</dbReference>
<dbReference type="Proteomes" id="UP000198953">
    <property type="component" value="Unassembled WGS sequence"/>
</dbReference>
<dbReference type="AlphaFoldDB" id="A0A1H7YU25"/>
<name>A0A1H7YU25_9ACTN</name>